<dbReference type="GO" id="GO:0016020">
    <property type="term" value="C:membrane"/>
    <property type="evidence" value="ECO:0007669"/>
    <property type="project" value="InterPro"/>
</dbReference>
<evidence type="ECO:0000259" key="1">
    <source>
        <dbReference type="Pfam" id="PF04205"/>
    </source>
</evidence>
<dbReference type="Proteomes" id="UP000051223">
    <property type="component" value="Unassembled WGS sequence"/>
</dbReference>
<comment type="caution">
    <text evidence="2">The sequence shown here is derived from an EMBL/GenBank/DDBJ whole genome shotgun (WGS) entry which is preliminary data.</text>
</comment>
<organism evidence="2 3">
    <name type="scientific">Lactobacillus hamsteri DSM 5661 = JCM 6256</name>
    <dbReference type="NCBI Taxonomy" id="1423754"/>
    <lineage>
        <taxon>Bacteria</taxon>
        <taxon>Bacillati</taxon>
        <taxon>Bacillota</taxon>
        <taxon>Bacilli</taxon>
        <taxon>Lactobacillales</taxon>
        <taxon>Lactobacillaceae</taxon>
        <taxon>Lactobacillus</taxon>
    </lineage>
</organism>
<evidence type="ECO:0000313" key="3">
    <source>
        <dbReference type="Proteomes" id="UP000051223"/>
    </source>
</evidence>
<keyword evidence="3" id="KW-1185">Reference proteome</keyword>
<name>A0A0R1YLM3_9LACO</name>
<protein>
    <recommendedName>
        <fullName evidence="1">FMN-binding domain-containing protein</fullName>
    </recommendedName>
</protein>
<dbReference type="AlphaFoldDB" id="A0A0R1YLM3"/>
<accession>A0A0R1YLM3</accession>
<gene>
    <name evidence="2" type="ORF">FC39_GL000860</name>
</gene>
<dbReference type="Pfam" id="PF04205">
    <property type="entry name" value="FMN_bind"/>
    <property type="match status" value="1"/>
</dbReference>
<dbReference type="RefSeq" id="WP_025080887.1">
    <property type="nucleotide sequence ID" value="NZ_AZGI01000028.1"/>
</dbReference>
<dbReference type="EMBL" id="AZGI01000028">
    <property type="protein sequence ID" value="KRM40124.1"/>
    <property type="molecule type" value="Genomic_DNA"/>
</dbReference>
<dbReference type="InterPro" id="IPR007329">
    <property type="entry name" value="FMN-bd"/>
</dbReference>
<feature type="domain" description="FMN-binding" evidence="1">
    <location>
        <begin position="19"/>
        <end position="82"/>
    </location>
</feature>
<reference evidence="2 3" key="1">
    <citation type="journal article" date="2015" name="Genome Announc.">
        <title>Expanding the biotechnology potential of lactobacilli through comparative genomics of 213 strains and associated genera.</title>
        <authorList>
            <person name="Sun Z."/>
            <person name="Harris H.M."/>
            <person name="McCann A."/>
            <person name="Guo C."/>
            <person name="Argimon S."/>
            <person name="Zhang W."/>
            <person name="Yang X."/>
            <person name="Jeffery I.B."/>
            <person name="Cooney J.C."/>
            <person name="Kagawa T.F."/>
            <person name="Liu W."/>
            <person name="Song Y."/>
            <person name="Salvetti E."/>
            <person name="Wrobel A."/>
            <person name="Rasinkangas P."/>
            <person name="Parkhill J."/>
            <person name="Rea M.C."/>
            <person name="O'Sullivan O."/>
            <person name="Ritari J."/>
            <person name="Douillard F.P."/>
            <person name="Paul Ross R."/>
            <person name="Yang R."/>
            <person name="Briner A.E."/>
            <person name="Felis G.E."/>
            <person name="de Vos W.M."/>
            <person name="Barrangou R."/>
            <person name="Klaenhammer T.R."/>
            <person name="Caufield P.W."/>
            <person name="Cui Y."/>
            <person name="Zhang H."/>
            <person name="O'Toole P.W."/>
        </authorList>
    </citation>
    <scope>NUCLEOTIDE SEQUENCE [LARGE SCALE GENOMIC DNA]</scope>
    <source>
        <strain evidence="2 3">DSM 5661</strain>
    </source>
</reference>
<dbReference type="PATRIC" id="fig|1423754.3.peg.882"/>
<dbReference type="Gene3D" id="3.90.1010.20">
    <property type="match status" value="1"/>
</dbReference>
<proteinExistence type="predicted"/>
<dbReference type="GO" id="GO:0010181">
    <property type="term" value="F:FMN binding"/>
    <property type="evidence" value="ECO:0007669"/>
    <property type="project" value="InterPro"/>
</dbReference>
<evidence type="ECO:0000313" key="2">
    <source>
        <dbReference type="EMBL" id="KRM40124.1"/>
    </source>
</evidence>
<sequence>MTFKEGNYTSKIDKPVNLQANISIKDNKITDVRLYSESKQIDSELEDAYRGQIITNQSVNIDGITSASVLNRAVKSVVGGALADAIAN</sequence>